<evidence type="ECO:0000259" key="3">
    <source>
        <dbReference type="Pfam" id="PF03703"/>
    </source>
</evidence>
<feature type="transmembrane region" description="Helical" evidence="2">
    <location>
        <begin position="268"/>
        <end position="295"/>
    </location>
</feature>
<feature type="transmembrane region" description="Helical" evidence="2">
    <location>
        <begin position="231"/>
        <end position="248"/>
    </location>
</feature>
<keyword evidence="5" id="KW-1185">Reference proteome</keyword>
<feature type="compositionally biased region" description="Low complexity" evidence="1">
    <location>
        <begin position="9"/>
        <end position="22"/>
    </location>
</feature>
<proteinExistence type="predicted"/>
<dbReference type="Proteomes" id="UP000756387">
    <property type="component" value="Unassembled WGS sequence"/>
</dbReference>
<gene>
    <name evidence="4" type="ORF">IEQ44_04400</name>
</gene>
<feature type="domain" description="YdbS-like PH" evidence="3">
    <location>
        <begin position="81"/>
        <end position="158"/>
    </location>
</feature>
<dbReference type="Pfam" id="PF03703">
    <property type="entry name" value="bPH_2"/>
    <property type="match status" value="2"/>
</dbReference>
<feature type="transmembrane region" description="Helical" evidence="2">
    <location>
        <begin position="406"/>
        <end position="422"/>
    </location>
</feature>
<feature type="region of interest" description="Disordered" evidence="1">
    <location>
        <begin position="1"/>
        <end position="22"/>
    </location>
</feature>
<dbReference type="InterPro" id="IPR005182">
    <property type="entry name" value="YdbS-like_PH"/>
</dbReference>
<keyword evidence="2" id="KW-0812">Transmembrane</keyword>
<evidence type="ECO:0000256" key="1">
    <source>
        <dbReference type="SAM" id="MobiDB-lite"/>
    </source>
</evidence>
<organism evidence="4 5">
    <name type="scientific">Nocardioides malaquae</name>
    <dbReference type="NCBI Taxonomy" id="2773426"/>
    <lineage>
        <taxon>Bacteria</taxon>
        <taxon>Bacillati</taxon>
        <taxon>Actinomycetota</taxon>
        <taxon>Actinomycetes</taxon>
        <taxon>Propionibacteriales</taxon>
        <taxon>Nocardioidaceae</taxon>
        <taxon>Nocardioides</taxon>
    </lineage>
</organism>
<evidence type="ECO:0000256" key="2">
    <source>
        <dbReference type="SAM" id="Phobius"/>
    </source>
</evidence>
<name>A0ABR9RQQ2_9ACTN</name>
<feature type="domain" description="YdbS-like PH" evidence="3">
    <location>
        <begin position="457"/>
        <end position="528"/>
    </location>
</feature>
<dbReference type="PANTHER" id="PTHR34473">
    <property type="entry name" value="UPF0699 TRANSMEMBRANE PROTEIN YDBS"/>
    <property type="match status" value="1"/>
</dbReference>
<reference evidence="4 5" key="1">
    <citation type="submission" date="2020-10" db="EMBL/GenBank/DDBJ databases">
        <title>Nocardioides sp. isolated from sludge.</title>
        <authorList>
            <person name="Zhang X."/>
        </authorList>
    </citation>
    <scope>NUCLEOTIDE SEQUENCE [LARGE SCALE GENOMIC DNA]</scope>
    <source>
        <strain evidence="4 5">Y6</strain>
    </source>
</reference>
<dbReference type="InterPro" id="IPR014529">
    <property type="entry name" value="UCP026631"/>
</dbReference>
<sequence length="545" mass="58103">MSHDQSSLPDAEVAPPAGEPEPQWLRLDKRKLLLDPVSAVKQSIVPIIAVLVGASSSDNLWWAIAAPVLAVAAALFGLVPWFTTTYRITPTQFQLRKGVFNKTTSTAPLDRVRSVDLEATLLHRILGMRKVQIGTGVDDERIELDAVTIARAEELRELLLRARRAAAVATSPSPVGAGSGLPAAGAPWGGTDQPPAAAWPGGVTHPVEEAAPEQVLAVFTWSWVRFAPFNLARLAVIAAAVGAVSQLVGEVSIDAAQVAESAESALRIGVVVLSLLVFLGLAVTWLVVSVVGYVVQWWGLRLTRAHGSLHLSSGLLTTRSITVEEKRVRGVELVEPLLMRVVNGAALSTLATGVGEGGTTSILPHCPTPVAVDVASDVLGDDRPMRMPLVPHGPAARRRQHVAHQWTTLFFLGLGLVGHYVVSPLAEVATQAPLWWFLAPGLAWIPIGVVLAELSYAHLGHALTDDHLVAGHGTTARRRTVLEVDGIIGWVFEQSIFQRRLGLVTLQATTAAGGEKVTLTDVPEHLAVRLAARATPEPLEPYLAR</sequence>
<dbReference type="PANTHER" id="PTHR34473:SF2">
    <property type="entry name" value="UPF0699 TRANSMEMBRANE PROTEIN YDBT"/>
    <property type="match status" value="1"/>
</dbReference>
<dbReference type="EMBL" id="JADCSA010000003">
    <property type="protein sequence ID" value="MBE7323889.1"/>
    <property type="molecule type" value="Genomic_DNA"/>
</dbReference>
<feature type="transmembrane region" description="Helical" evidence="2">
    <location>
        <begin position="434"/>
        <end position="454"/>
    </location>
</feature>
<comment type="caution">
    <text evidence="4">The sequence shown here is derived from an EMBL/GenBank/DDBJ whole genome shotgun (WGS) entry which is preliminary data.</text>
</comment>
<accession>A0ABR9RQQ2</accession>
<dbReference type="PIRSF" id="PIRSF026631">
    <property type="entry name" value="UCP026631"/>
    <property type="match status" value="1"/>
</dbReference>
<feature type="transmembrane region" description="Helical" evidence="2">
    <location>
        <begin position="60"/>
        <end position="82"/>
    </location>
</feature>
<dbReference type="RefSeq" id="WP_193637204.1">
    <property type="nucleotide sequence ID" value="NZ_JADCSA010000003.1"/>
</dbReference>
<protein>
    <submittedName>
        <fullName evidence="4">PH domain-containing protein</fullName>
    </submittedName>
</protein>
<keyword evidence="2" id="KW-0472">Membrane</keyword>
<keyword evidence="2" id="KW-1133">Transmembrane helix</keyword>
<evidence type="ECO:0000313" key="4">
    <source>
        <dbReference type="EMBL" id="MBE7323889.1"/>
    </source>
</evidence>
<evidence type="ECO:0000313" key="5">
    <source>
        <dbReference type="Proteomes" id="UP000756387"/>
    </source>
</evidence>